<dbReference type="OrthoDB" id="9773957at2"/>
<sequence>MSDAIPSFPATSVAAAELKRTYSKVIWRLMPYLMLAFIINAIDRLNLSFAKLRMAEDILLTDAAYGIGAGVFYLGYILFEVPSNLYMQRVGARATLTRIMILWGLITVATAFVTSPGQLIVARFLLGIAEAGFFPGLILYLTYWFPAAIRGRITASFFMAGMVAGMICGPLSGTIMAHLHGWLGLRDWQVLFVLTGLPAVLLGVIGRFWLTDRPEQARWLDDEQKQQIHTALAGESRPSAARSGFVGALRDPLLYVAGLVCFCIYSASNTVSYWLPTLVQGFGLQDLQHIGLATSLPFMTALCAMYILGRSSDRHMERRWHLSLALLTAAASFWLLDLAEGHAVLSMLLVSLGAAAALAAMPLFWTIPPALLSRSGAAGGIAIISSLGNIAGVLSQTAVGAVKTATGSLYLAFDLIAVLLVVGTLLLLIAIPAARLAPEGKALA</sequence>
<evidence type="ECO:0000259" key="8">
    <source>
        <dbReference type="PROSITE" id="PS50850"/>
    </source>
</evidence>
<evidence type="ECO:0000256" key="1">
    <source>
        <dbReference type="ARBA" id="ARBA00004141"/>
    </source>
</evidence>
<dbReference type="RefSeq" id="WP_038611947.1">
    <property type="nucleotide sequence ID" value="NZ_CP009048.1"/>
</dbReference>
<dbReference type="AlphaFoldDB" id="A0A077FE51"/>
<protein>
    <submittedName>
        <fullName evidence="9">Sugar phosphate permease</fullName>
    </submittedName>
</protein>
<organism evidence="9 10">
    <name type="scientific">Pseudomonas alkylphenolica</name>
    <dbReference type="NCBI Taxonomy" id="237609"/>
    <lineage>
        <taxon>Bacteria</taxon>
        <taxon>Pseudomonadati</taxon>
        <taxon>Pseudomonadota</taxon>
        <taxon>Gammaproteobacteria</taxon>
        <taxon>Pseudomonadales</taxon>
        <taxon>Pseudomonadaceae</taxon>
        <taxon>Pseudomonas</taxon>
    </lineage>
</organism>
<reference evidence="9 10" key="1">
    <citation type="submission" date="2014-07" db="EMBL/GenBank/DDBJ databases">
        <authorList>
            <person name="Lee K."/>
            <person name="Lim J.Y."/>
            <person name="Hwang I."/>
        </authorList>
    </citation>
    <scope>NUCLEOTIDE SEQUENCE [LARGE SCALE GENOMIC DNA]</scope>
    <source>
        <strain evidence="9 10">KL28</strain>
    </source>
</reference>
<dbReference type="InterPro" id="IPR011701">
    <property type="entry name" value="MFS"/>
</dbReference>
<evidence type="ECO:0000256" key="7">
    <source>
        <dbReference type="SAM" id="Phobius"/>
    </source>
</evidence>
<evidence type="ECO:0000313" key="10">
    <source>
        <dbReference type="Proteomes" id="UP000028931"/>
    </source>
</evidence>
<feature type="transmembrane region" description="Helical" evidence="7">
    <location>
        <begin position="191"/>
        <end position="210"/>
    </location>
</feature>
<feature type="transmembrane region" description="Helical" evidence="7">
    <location>
        <begin position="157"/>
        <end position="179"/>
    </location>
</feature>
<evidence type="ECO:0000256" key="2">
    <source>
        <dbReference type="ARBA" id="ARBA00022448"/>
    </source>
</evidence>
<dbReference type="SUPFAM" id="SSF103473">
    <property type="entry name" value="MFS general substrate transporter"/>
    <property type="match status" value="1"/>
</dbReference>
<accession>A0A077FE51</accession>
<name>A0A077FE51_9PSED</name>
<dbReference type="HOGENOM" id="CLU_001265_0_0_6"/>
<evidence type="ECO:0000256" key="3">
    <source>
        <dbReference type="ARBA" id="ARBA00022692"/>
    </source>
</evidence>
<proteinExistence type="predicted"/>
<keyword evidence="5 7" id="KW-1133">Transmembrane helix</keyword>
<feature type="transmembrane region" description="Helical" evidence="7">
    <location>
        <begin position="409"/>
        <end position="431"/>
    </location>
</feature>
<comment type="subcellular location">
    <subcellularLocation>
        <location evidence="1">Membrane</location>
        <topology evidence="1">Multi-pass membrane protein</topology>
    </subcellularLocation>
</comment>
<keyword evidence="4" id="KW-0058">Aromatic hydrocarbons catabolism</keyword>
<dbReference type="PANTHER" id="PTHR43791">
    <property type="entry name" value="PERMEASE-RELATED"/>
    <property type="match status" value="1"/>
</dbReference>
<feature type="transmembrane region" description="Helical" evidence="7">
    <location>
        <begin position="63"/>
        <end position="83"/>
    </location>
</feature>
<dbReference type="Pfam" id="PF07690">
    <property type="entry name" value="MFS_1"/>
    <property type="match status" value="1"/>
</dbReference>
<dbReference type="CDD" id="cd17319">
    <property type="entry name" value="MFS_ExuT_GudP_like"/>
    <property type="match status" value="1"/>
</dbReference>
<feature type="transmembrane region" description="Helical" evidence="7">
    <location>
        <begin position="95"/>
        <end position="114"/>
    </location>
</feature>
<dbReference type="FunFam" id="1.20.1250.20:FF:000018">
    <property type="entry name" value="MFS transporter permease"/>
    <property type="match status" value="1"/>
</dbReference>
<dbReference type="InterPro" id="IPR020846">
    <property type="entry name" value="MFS_dom"/>
</dbReference>
<dbReference type="KEGG" id="palk:PSAKL28_29940"/>
<dbReference type="GO" id="GO:0022857">
    <property type="term" value="F:transmembrane transporter activity"/>
    <property type="evidence" value="ECO:0007669"/>
    <property type="project" value="InterPro"/>
</dbReference>
<feature type="transmembrane region" description="Helical" evidence="7">
    <location>
        <begin position="252"/>
        <end position="275"/>
    </location>
</feature>
<dbReference type="PROSITE" id="PS50850">
    <property type="entry name" value="MFS"/>
    <property type="match status" value="1"/>
</dbReference>
<dbReference type="InterPro" id="IPR036259">
    <property type="entry name" value="MFS_trans_sf"/>
</dbReference>
<evidence type="ECO:0000256" key="6">
    <source>
        <dbReference type="ARBA" id="ARBA00023136"/>
    </source>
</evidence>
<feature type="transmembrane region" description="Helical" evidence="7">
    <location>
        <begin position="287"/>
        <end position="308"/>
    </location>
</feature>
<evidence type="ECO:0000256" key="4">
    <source>
        <dbReference type="ARBA" id="ARBA00022797"/>
    </source>
</evidence>
<feature type="transmembrane region" description="Helical" evidence="7">
    <location>
        <begin position="342"/>
        <end position="365"/>
    </location>
</feature>
<dbReference type="eggNOG" id="COG2271">
    <property type="taxonomic scope" value="Bacteria"/>
</dbReference>
<keyword evidence="2" id="KW-0813">Transport</keyword>
<dbReference type="Gene3D" id="1.20.1250.20">
    <property type="entry name" value="MFS general substrate transporter like domains"/>
    <property type="match status" value="2"/>
</dbReference>
<keyword evidence="6 7" id="KW-0472">Membrane</keyword>
<keyword evidence="3 7" id="KW-0812">Transmembrane</keyword>
<feature type="domain" description="Major facilitator superfamily (MFS) profile" evidence="8">
    <location>
        <begin position="29"/>
        <end position="435"/>
    </location>
</feature>
<dbReference type="GO" id="GO:0005886">
    <property type="term" value="C:plasma membrane"/>
    <property type="evidence" value="ECO:0007669"/>
    <property type="project" value="TreeGrafter"/>
</dbReference>
<evidence type="ECO:0000313" key="9">
    <source>
        <dbReference type="EMBL" id="AIL62184.1"/>
    </source>
</evidence>
<evidence type="ECO:0000256" key="5">
    <source>
        <dbReference type="ARBA" id="ARBA00022989"/>
    </source>
</evidence>
<feature type="transmembrane region" description="Helical" evidence="7">
    <location>
        <begin position="25"/>
        <end position="43"/>
    </location>
</feature>
<dbReference type="EMBL" id="CP009048">
    <property type="protein sequence ID" value="AIL62184.1"/>
    <property type="molecule type" value="Genomic_DNA"/>
</dbReference>
<gene>
    <name evidence="9" type="ORF">PSAKL28_29940</name>
</gene>
<feature type="transmembrane region" description="Helical" evidence="7">
    <location>
        <begin position="320"/>
        <end position="336"/>
    </location>
</feature>
<feature type="transmembrane region" description="Helical" evidence="7">
    <location>
        <begin position="377"/>
        <end position="397"/>
    </location>
</feature>
<feature type="transmembrane region" description="Helical" evidence="7">
    <location>
        <begin position="120"/>
        <end position="145"/>
    </location>
</feature>
<dbReference type="Proteomes" id="UP000028931">
    <property type="component" value="Chromosome"/>
</dbReference>
<dbReference type="PANTHER" id="PTHR43791:SF36">
    <property type="entry name" value="TRANSPORTER, PUTATIVE (AFU_ORTHOLOGUE AFUA_6G08340)-RELATED"/>
    <property type="match status" value="1"/>
</dbReference>